<comment type="subcellular location">
    <subcellularLocation>
        <location evidence="1">Cell membrane</location>
        <topology evidence="1">Multi-pass membrane protein</topology>
    </subcellularLocation>
</comment>
<evidence type="ECO:0008006" key="10">
    <source>
        <dbReference type="Google" id="ProtNLM"/>
    </source>
</evidence>
<evidence type="ECO:0000256" key="3">
    <source>
        <dbReference type="ARBA" id="ARBA00022475"/>
    </source>
</evidence>
<sequence>MGRPVVIVKKICAVLQLSLQFLYLMLKSGFTTLLLIIKLQFGLKKSLQDSYTSLTIPNVNENGLVVLACLISLTPGTSLLAIDSEDNRLLLHILDTEKSDEAIREIRQKFEPYIMTLFAKQAVRGKNAGV</sequence>
<protein>
    <recommendedName>
        <fullName evidence="10">Multicomponent K+:H+ antiporter subunit E</fullName>
    </recommendedName>
</protein>
<feature type="transmembrane region" description="Helical" evidence="7">
    <location>
        <begin position="63"/>
        <end position="82"/>
    </location>
</feature>
<reference evidence="8 9" key="1">
    <citation type="submission" date="2019-05" db="EMBL/GenBank/DDBJ databases">
        <title>Pasteurellaceae isolates from reptiles.</title>
        <authorList>
            <person name="Bojesen A.M."/>
            <person name="Lund E."/>
        </authorList>
    </citation>
    <scope>NUCLEOTIDE SEQUENCE [LARGE SCALE GENOMIC DNA]</scope>
    <source>
        <strain evidence="8 9">ELNT2x</strain>
    </source>
</reference>
<accession>A0ABY2XRW6</accession>
<dbReference type="PANTHER" id="PTHR34584:SF1">
    <property type="entry name" value="NA(+)_H(+) ANTIPORTER SUBUNIT E1"/>
    <property type="match status" value="1"/>
</dbReference>
<dbReference type="Proteomes" id="UP000305526">
    <property type="component" value="Unassembled WGS sequence"/>
</dbReference>
<organism evidence="8 9">
    <name type="scientific">Testudinibacter aquarius</name>
    <dbReference type="NCBI Taxonomy" id="1524974"/>
    <lineage>
        <taxon>Bacteria</taxon>
        <taxon>Pseudomonadati</taxon>
        <taxon>Pseudomonadota</taxon>
        <taxon>Gammaproteobacteria</taxon>
        <taxon>Pasteurellales</taxon>
        <taxon>Pasteurellaceae</taxon>
        <taxon>Testudinibacter</taxon>
    </lineage>
</organism>
<proteinExistence type="inferred from homology"/>
<keyword evidence="5 7" id="KW-1133">Transmembrane helix</keyword>
<evidence type="ECO:0000256" key="7">
    <source>
        <dbReference type="SAM" id="Phobius"/>
    </source>
</evidence>
<dbReference type="Pfam" id="PF01899">
    <property type="entry name" value="MNHE"/>
    <property type="match status" value="1"/>
</dbReference>
<dbReference type="PANTHER" id="PTHR34584">
    <property type="entry name" value="NA(+)/H(+) ANTIPORTER SUBUNIT E1"/>
    <property type="match status" value="1"/>
</dbReference>
<comment type="caution">
    <text evidence="8">The sequence shown here is derived from an EMBL/GenBank/DDBJ whole genome shotgun (WGS) entry which is preliminary data.</text>
</comment>
<evidence type="ECO:0000256" key="6">
    <source>
        <dbReference type="ARBA" id="ARBA00023136"/>
    </source>
</evidence>
<keyword evidence="9" id="KW-1185">Reference proteome</keyword>
<evidence type="ECO:0000256" key="4">
    <source>
        <dbReference type="ARBA" id="ARBA00022692"/>
    </source>
</evidence>
<evidence type="ECO:0000256" key="5">
    <source>
        <dbReference type="ARBA" id="ARBA00022989"/>
    </source>
</evidence>
<keyword evidence="6 7" id="KW-0472">Membrane</keyword>
<evidence type="ECO:0000313" key="8">
    <source>
        <dbReference type="EMBL" id="TNG88320.1"/>
    </source>
</evidence>
<feature type="transmembrane region" description="Helical" evidence="7">
    <location>
        <begin position="21"/>
        <end position="43"/>
    </location>
</feature>
<evidence type="ECO:0000313" key="9">
    <source>
        <dbReference type="Proteomes" id="UP000305526"/>
    </source>
</evidence>
<evidence type="ECO:0000256" key="1">
    <source>
        <dbReference type="ARBA" id="ARBA00004651"/>
    </source>
</evidence>
<evidence type="ECO:0000256" key="2">
    <source>
        <dbReference type="ARBA" id="ARBA00006228"/>
    </source>
</evidence>
<dbReference type="InterPro" id="IPR002758">
    <property type="entry name" value="Cation_antiport_E"/>
</dbReference>
<keyword evidence="4 7" id="KW-0812">Transmembrane</keyword>
<comment type="similarity">
    <text evidence="2">Belongs to the CPA3 antiporters (TC 2.A.63) subunit E family.</text>
</comment>
<dbReference type="EMBL" id="VDGV01000124">
    <property type="protein sequence ID" value="TNG88320.1"/>
    <property type="molecule type" value="Genomic_DNA"/>
</dbReference>
<keyword evidence="3" id="KW-1003">Cell membrane</keyword>
<name>A0ABY2XRW6_9PAST</name>
<gene>
    <name evidence="8" type="ORF">FHQ21_11395</name>
</gene>